<accession>G8LZ34</accession>
<reference evidence="3" key="1">
    <citation type="submission" date="2011-12" db="EMBL/GenBank/DDBJ databases">
        <title>Complete sequence of Clostridium clariflavum DSM 19732.</title>
        <authorList>
            <consortium name="US DOE Joint Genome Institute"/>
            <person name="Lucas S."/>
            <person name="Han J."/>
            <person name="Lapidus A."/>
            <person name="Cheng J.-F."/>
            <person name="Goodwin L."/>
            <person name="Pitluck S."/>
            <person name="Peters L."/>
            <person name="Teshima H."/>
            <person name="Detter J.C."/>
            <person name="Han C."/>
            <person name="Tapia R."/>
            <person name="Land M."/>
            <person name="Hauser L."/>
            <person name="Kyrpides N."/>
            <person name="Ivanova N."/>
            <person name="Pagani I."/>
            <person name="Kitzmiller T."/>
            <person name="Lynd L."/>
            <person name="Izquierdo J."/>
            <person name="Woyke T."/>
        </authorList>
    </citation>
    <scope>NUCLEOTIDE SEQUENCE [LARGE SCALE GENOMIC DNA]</scope>
    <source>
        <strain evidence="3">DSM 19732 / NBRC 101661 / EBR45</strain>
    </source>
</reference>
<dbReference type="GO" id="GO:2001070">
    <property type="term" value="F:starch binding"/>
    <property type="evidence" value="ECO:0007669"/>
    <property type="project" value="InterPro"/>
</dbReference>
<dbReference type="AlphaFoldDB" id="G8LZ34"/>
<evidence type="ECO:0000313" key="3">
    <source>
        <dbReference type="Proteomes" id="UP000005435"/>
    </source>
</evidence>
<dbReference type="InterPro" id="IPR005085">
    <property type="entry name" value="CBM25"/>
</dbReference>
<dbReference type="KEGG" id="ccl:Clocl_2401"/>
<gene>
    <name evidence="2" type="ordered locus">Clocl_2401</name>
</gene>
<evidence type="ECO:0000313" key="2">
    <source>
        <dbReference type="EMBL" id="AEV68978.1"/>
    </source>
</evidence>
<keyword evidence="3" id="KW-1185">Reference proteome</keyword>
<dbReference type="HOGENOM" id="CLU_1802775_0_0_9"/>
<proteinExistence type="predicted"/>
<dbReference type="STRING" id="720554.Clocl_2401"/>
<reference evidence="2 3" key="2">
    <citation type="journal article" date="2012" name="Stand. Genomic Sci.">
        <title>Complete Genome Sequence of Clostridium clariflavum DSM 19732.</title>
        <authorList>
            <person name="Izquierdo J.A."/>
            <person name="Goodwin L."/>
            <person name="Davenport K.W."/>
            <person name="Teshima H."/>
            <person name="Bruce D."/>
            <person name="Detter C."/>
            <person name="Tapia R."/>
            <person name="Han S."/>
            <person name="Land M."/>
            <person name="Hauser L."/>
            <person name="Jeffries C.D."/>
            <person name="Han J."/>
            <person name="Pitluck S."/>
            <person name="Nolan M."/>
            <person name="Chen A."/>
            <person name="Huntemann M."/>
            <person name="Mavromatis K."/>
            <person name="Mikhailova N."/>
            <person name="Liolios K."/>
            <person name="Woyke T."/>
            <person name="Lynd L.R."/>
        </authorList>
    </citation>
    <scope>NUCLEOTIDE SEQUENCE [LARGE SCALE GENOMIC DNA]</scope>
    <source>
        <strain evidence="3">DSM 19732 / NBRC 101661 / EBR45</strain>
    </source>
</reference>
<feature type="domain" description="Carbohydrate binding module family 25" evidence="1">
    <location>
        <begin position="66"/>
        <end position="149"/>
    </location>
</feature>
<sequence length="155" mass="17668">MGFLNFLYNNSESLKNANTSKSKANSKLQPFNEEFSLDLSTEPYGTHIKELDNSYSNSGVEMQDTRNTLRILYSGILAKNGANEIYAVIGYGDNLNWENVTEYPMHKLSDEKFELIFPVTRAGQINMAFRDSSNNWDNNSGNNYTFSNYIYEGSH</sequence>
<dbReference type="SMART" id="SM01066">
    <property type="entry name" value="CBM_25"/>
    <property type="match status" value="1"/>
</dbReference>
<dbReference type="Gene3D" id="2.60.40.10">
    <property type="entry name" value="Immunoglobulins"/>
    <property type="match status" value="1"/>
</dbReference>
<organism evidence="2 3">
    <name type="scientific">Acetivibrio clariflavus (strain DSM 19732 / NBRC 101661 / EBR45)</name>
    <name type="common">Clostridium clariflavum</name>
    <dbReference type="NCBI Taxonomy" id="720554"/>
    <lineage>
        <taxon>Bacteria</taxon>
        <taxon>Bacillati</taxon>
        <taxon>Bacillota</taxon>
        <taxon>Clostridia</taxon>
        <taxon>Eubacteriales</taxon>
        <taxon>Oscillospiraceae</taxon>
        <taxon>Acetivibrio</taxon>
    </lineage>
</organism>
<dbReference type="OrthoDB" id="1683298at2"/>
<protein>
    <recommendedName>
        <fullName evidence="1">Carbohydrate binding module family 25 domain-containing protein</fullName>
    </recommendedName>
</protein>
<dbReference type="Proteomes" id="UP000005435">
    <property type="component" value="Chromosome"/>
</dbReference>
<dbReference type="InterPro" id="IPR013783">
    <property type="entry name" value="Ig-like_fold"/>
</dbReference>
<name>G8LZ34_ACECE</name>
<dbReference type="eggNOG" id="ENOG5033U6F">
    <property type="taxonomic scope" value="Bacteria"/>
</dbReference>
<evidence type="ECO:0000259" key="1">
    <source>
        <dbReference type="SMART" id="SM01066"/>
    </source>
</evidence>
<dbReference type="RefSeq" id="WP_014255547.1">
    <property type="nucleotide sequence ID" value="NC_016627.1"/>
</dbReference>
<dbReference type="EMBL" id="CP003065">
    <property type="protein sequence ID" value="AEV68978.1"/>
    <property type="molecule type" value="Genomic_DNA"/>
</dbReference>